<name>A4BAE8_9GAMM</name>
<dbReference type="RefSeq" id="WP_008041477.1">
    <property type="nucleotide sequence ID" value="NZ_CH724149.1"/>
</dbReference>
<evidence type="ECO:0000256" key="3">
    <source>
        <dbReference type="ARBA" id="ARBA00022679"/>
    </source>
</evidence>
<reference evidence="7 8" key="1">
    <citation type="submission" date="2006-02" db="EMBL/GenBank/DDBJ databases">
        <authorList>
            <person name="Pinhassi J."/>
            <person name="Pedros-Alio C."/>
            <person name="Ferriera S."/>
            <person name="Johnson J."/>
            <person name="Kravitz S."/>
            <person name="Halpern A."/>
            <person name="Remington K."/>
            <person name="Beeson K."/>
            <person name="Tran B."/>
            <person name="Rogers Y.-H."/>
            <person name="Friedman R."/>
            <person name="Venter J.C."/>
        </authorList>
    </citation>
    <scope>NUCLEOTIDE SEQUENCE [LARGE SCALE GENOMIC DNA]</scope>
    <source>
        <strain evidence="7 8">MED297</strain>
    </source>
</reference>
<dbReference type="GO" id="GO:0003824">
    <property type="term" value="F:catalytic activity"/>
    <property type="evidence" value="ECO:0007669"/>
    <property type="project" value="UniProtKB-ARBA"/>
</dbReference>
<organism evidence="7 8">
    <name type="scientific">Reinekea blandensis MED297</name>
    <dbReference type="NCBI Taxonomy" id="314283"/>
    <lineage>
        <taxon>Bacteria</taxon>
        <taxon>Pseudomonadati</taxon>
        <taxon>Pseudomonadota</taxon>
        <taxon>Gammaproteobacteria</taxon>
        <taxon>Oceanospirillales</taxon>
        <taxon>Saccharospirillaceae</taxon>
        <taxon>Reinekea</taxon>
    </lineage>
</organism>
<dbReference type="FunFam" id="3.40.640.10:FF:000046">
    <property type="entry name" value="Cystathionine gamma-lyase"/>
    <property type="match status" value="1"/>
</dbReference>
<dbReference type="Gene3D" id="3.90.1150.10">
    <property type="entry name" value="Aspartate Aminotransferase, domain 1"/>
    <property type="match status" value="1"/>
</dbReference>
<dbReference type="PANTHER" id="PTHR43797:SF2">
    <property type="entry name" value="HOMOCYSTEINE_CYSTEINE SYNTHASE"/>
    <property type="match status" value="1"/>
</dbReference>
<dbReference type="EMBL" id="AAOE01000002">
    <property type="protein sequence ID" value="EAR10904.1"/>
    <property type="molecule type" value="Genomic_DNA"/>
</dbReference>
<dbReference type="AlphaFoldDB" id="A4BAE8"/>
<comment type="caution">
    <text evidence="7">The sequence shown here is derived from an EMBL/GenBank/DDBJ whole genome shotgun (WGS) entry which is preliminary data.</text>
</comment>
<dbReference type="OrthoDB" id="9805807at2"/>
<dbReference type="Proteomes" id="UP000005953">
    <property type="component" value="Unassembled WGS sequence"/>
</dbReference>
<evidence type="ECO:0000313" key="8">
    <source>
        <dbReference type="Proteomes" id="UP000005953"/>
    </source>
</evidence>
<evidence type="ECO:0008006" key="9">
    <source>
        <dbReference type="Google" id="ProtNLM"/>
    </source>
</evidence>
<evidence type="ECO:0000256" key="5">
    <source>
        <dbReference type="PIRSR" id="PIRSR001434-2"/>
    </source>
</evidence>
<dbReference type="PIRSF" id="PIRSF001434">
    <property type="entry name" value="CGS"/>
    <property type="match status" value="1"/>
</dbReference>
<protein>
    <recommendedName>
        <fullName evidence="9">O-acetylhomoserine sulfhydrylase</fullName>
    </recommendedName>
</protein>
<evidence type="ECO:0000256" key="6">
    <source>
        <dbReference type="RuleBase" id="RU362118"/>
    </source>
</evidence>
<sequence length="412" mass="45338">MTKVKGFTSRIVHHDRLQRFSDGPIHAPIYNSVPYGYETTEGLEAVFQGKNTGHSYARQSTPTTDALQSMINQAEGGVGTLVFATGMAALNATFFALLKQGDHVIASQYLFGNTFSLLTTLENFGVSVTFADLTDARNAKAAMQPNTRLVFAETIANPGTQIPDLEALGQWCREEQLVFIVDNTLTSPYLFNPSKVGASLVMNSLSKYFSGHGTVLGGAITDTGHFDWQGYPHIFEGYRTGDPKKWALTQIKKKALRDMGGTLSSDAAYQISVGAETIALRMDRACHNALSLAQMLENHPKISRVHYPGLENHPQHHRARDWFRHNGAILSFDLAEGYDCADLLNRIDLVINATHLGDNRTLALPMASTIFFEMGAQRRAEFGIGERMIRCSVGIEETDDLLEAFQSALDSL</sequence>
<evidence type="ECO:0000313" key="7">
    <source>
        <dbReference type="EMBL" id="EAR10904.1"/>
    </source>
</evidence>
<accession>A4BAE8</accession>
<evidence type="ECO:0000256" key="2">
    <source>
        <dbReference type="ARBA" id="ARBA00009077"/>
    </source>
</evidence>
<dbReference type="InterPro" id="IPR000277">
    <property type="entry name" value="Cys/Met-Metab_PyrdxlP-dep_enz"/>
</dbReference>
<dbReference type="PANTHER" id="PTHR43797">
    <property type="entry name" value="HOMOCYSTEINE/CYSTEINE SYNTHASE"/>
    <property type="match status" value="1"/>
</dbReference>
<feature type="modified residue" description="N6-(pyridoxal phosphate)lysine" evidence="5">
    <location>
        <position position="207"/>
    </location>
</feature>
<dbReference type="Pfam" id="PF01053">
    <property type="entry name" value="Cys_Met_Meta_PP"/>
    <property type="match status" value="1"/>
</dbReference>
<dbReference type="STRING" id="314283.MED297_10351"/>
<keyword evidence="8" id="KW-1185">Reference proteome</keyword>
<dbReference type="GO" id="GO:0030170">
    <property type="term" value="F:pyridoxal phosphate binding"/>
    <property type="evidence" value="ECO:0007669"/>
    <property type="project" value="InterPro"/>
</dbReference>
<dbReference type="NCBIfam" id="NF004609">
    <property type="entry name" value="PRK05939.1"/>
    <property type="match status" value="1"/>
</dbReference>
<dbReference type="GO" id="GO:0019346">
    <property type="term" value="P:transsulfuration"/>
    <property type="evidence" value="ECO:0007669"/>
    <property type="project" value="InterPro"/>
</dbReference>
<dbReference type="HOGENOM" id="CLU_018986_4_0_6"/>
<dbReference type="InterPro" id="IPR015422">
    <property type="entry name" value="PyrdxlP-dep_Trfase_small"/>
</dbReference>
<dbReference type="InterPro" id="IPR015424">
    <property type="entry name" value="PyrdxlP-dep_Trfase"/>
</dbReference>
<keyword evidence="4 5" id="KW-0663">Pyridoxal phosphate</keyword>
<dbReference type="InterPro" id="IPR006235">
    <property type="entry name" value="OAc-hSer/O-AcSer_sulfhydrylase"/>
</dbReference>
<dbReference type="Gene3D" id="3.40.640.10">
    <property type="entry name" value="Type I PLP-dependent aspartate aminotransferase-like (Major domain)"/>
    <property type="match status" value="1"/>
</dbReference>
<evidence type="ECO:0000256" key="1">
    <source>
        <dbReference type="ARBA" id="ARBA00001933"/>
    </source>
</evidence>
<dbReference type="InterPro" id="IPR015421">
    <property type="entry name" value="PyrdxlP-dep_Trfase_major"/>
</dbReference>
<evidence type="ECO:0000256" key="4">
    <source>
        <dbReference type="ARBA" id="ARBA00022898"/>
    </source>
</evidence>
<dbReference type="SUPFAM" id="SSF53383">
    <property type="entry name" value="PLP-dependent transferases"/>
    <property type="match status" value="1"/>
</dbReference>
<gene>
    <name evidence="7" type="ORF">MED297_10351</name>
</gene>
<proteinExistence type="inferred from homology"/>
<comment type="similarity">
    <text evidence="2 6">Belongs to the trans-sulfuration enzymes family.</text>
</comment>
<comment type="cofactor">
    <cofactor evidence="1 6">
        <name>pyridoxal 5'-phosphate</name>
        <dbReference type="ChEBI" id="CHEBI:597326"/>
    </cofactor>
</comment>
<keyword evidence="3" id="KW-0808">Transferase</keyword>